<dbReference type="Proteomes" id="UP000030693">
    <property type="component" value="Unassembled WGS sequence"/>
</dbReference>
<dbReference type="InterPro" id="IPR003593">
    <property type="entry name" value="AAA+_ATPase"/>
</dbReference>
<evidence type="ECO:0000313" key="4">
    <source>
        <dbReference type="Proteomes" id="UP000030693"/>
    </source>
</evidence>
<name>A0A058Z9K7_FONAL</name>
<organism evidence="3">
    <name type="scientific">Fonticula alba</name>
    <name type="common">Slime mold</name>
    <dbReference type="NCBI Taxonomy" id="691883"/>
    <lineage>
        <taxon>Eukaryota</taxon>
        <taxon>Rotosphaerida</taxon>
        <taxon>Fonticulaceae</taxon>
        <taxon>Fonticula</taxon>
    </lineage>
</organism>
<evidence type="ECO:0000259" key="2">
    <source>
        <dbReference type="SMART" id="SM00382"/>
    </source>
</evidence>
<sequence>MGSSPVDVHFSDLVKSPGDSGPSAEPTRDTGSTSLSAMRDDDFPMSDFEMDDMHFDEMFDIPDINGPDVGAGGPVDVDAILDELGFLFEGDEEGARSAPGPVPVSHPGAPRVPDTFTLVAMGQTASSPGVALAGGIAHVMPPATIAGPKAPTHAESSCVPRAVGRGAKSFGTGGLADPVSWSRIPSMESSLSDGRLSVRLEPGTFSQPLRCPRSGVTVFVGLGRRNGPADGPAPSGNASDLGVAALASTFARGLARLSATSEHLQGVWPLPSAPLAVQHLLLSSKHFAEADKDDEHPGSRTAPLLGEPMAVLRRRAEVLLATGRAQAAELAAPAGAQLAPAGGVLLTERYAPRTFIELLSDDRSNRRVVSWIRAWDSAVFGTPAPRRGPSSSASAIGVGDQGEAGPLDALGRPSKRMLLLSGPPGVGKTTLAMLAARMAGYQPILINASEDRSPAELRELILASSENHTLAAQAGGFGLAAGGLPNLVIVDECDGLFGGGAGGGGGGAGSGGGAYSAMESLLAIFREDGARERAPGKRRARILRRPVLFVCNDPYVPVLRSLRREALHVAVPPTAFSRVARRLSTICAQEGLPADAAALMLLAEREGADLRGCLNVLQLALAQRRLQAATAHGAPGWRLSPAAMRQLLESSRRDTSTSLPKVLRAVFTLPGGSGSGSGHRSEERRAVFTLPGGSGSGSGHRSLGDLLDLLLMADSDPERLLDACFVSYAGCRAPDAVVDRGFGSARGSASLGDWLHYFERVRRVSAGVDAGGSTYPALAVAAFHYVCAVPGSLAGGMSLSWPARFPLEAPVTGRAAELRDVAAVCAAAAGPALRFPIQAEGAFLLDYLSFLPALLAPPSRPGVLAAGAVSGRDRGRTQRLAETFLTYGLRLVPVRLESPHEWDAGGRRKRQALGGGDGDDDATGPGPASSSHATDSFELTPPIDRLALFEEEGHALGLVGGGGGAFGGKRTHGTLANDAASAAVARRSHPAFPVGRQSYAALAALHAAIEAERSRRANARLGPPAPAPPVSAPASSSGPAMAAAHPVQRVLAQTAPPVAPGSPKKGDPLTPRRIAARHREVTALLHGGAGGSGSRTSDSMVGASVARDFFGRVIGASAAATTPTALPPDALATTDMAAGEPSNEALQLHPDEATSPEAPVPTIRFWYSFNEGFSNAVRQRVDITSLM</sequence>
<dbReference type="InterPro" id="IPR003959">
    <property type="entry name" value="ATPase_AAA_core"/>
</dbReference>
<dbReference type="InterPro" id="IPR027417">
    <property type="entry name" value="P-loop_NTPase"/>
</dbReference>
<feature type="region of interest" description="Disordered" evidence="1">
    <location>
        <begin position="384"/>
        <end position="407"/>
    </location>
</feature>
<dbReference type="RefSeq" id="XP_009495114.1">
    <property type="nucleotide sequence ID" value="XM_009496839.1"/>
</dbReference>
<dbReference type="SUPFAM" id="SSF52540">
    <property type="entry name" value="P-loop containing nucleoside triphosphate hydrolases"/>
    <property type="match status" value="1"/>
</dbReference>
<dbReference type="Gene3D" id="3.40.50.300">
    <property type="entry name" value="P-loop containing nucleotide triphosphate hydrolases"/>
    <property type="match status" value="1"/>
</dbReference>
<reference evidence="3" key="1">
    <citation type="submission" date="2013-04" db="EMBL/GenBank/DDBJ databases">
        <title>The Genome Sequence of Fonticula alba ATCC 38817.</title>
        <authorList>
            <consortium name="The Broad Institute Genomics Platform"/>
            <person name="Russ C."/>
            <person name="Cuomo C."/>
            <person name="Burger G."/>
            <person name="Gray M.W."/>
            <person name="Holland P.W.H."/>
            <person name="King N."/>
            <person name="Lang F.B.F."/>
            <person name="Roger A.J."/>
            <person name="Ruiz-Trillo I."/>
            <person name="Brown M."/>
            <person name="Walker B."/>
            <person name="Young S."/>
            <person name="Zeng Q."/>
            <person name="Gargeya S."/>
            <person name="Fitzgerald M."/>
            <person name="Haas B."/>
            <person name="Abouelleil A."/>
            <person name="Allen A.W."/>
            <person name="Alvarado L."/>
            <person name="Arachchi H.M."/>
            <person name="Berlin A.M."/>
            <person name="Chapman S.B."/>
            <person name="Gainer-Dewar J."/>
            <person name="Goldberg J."/>
            <person name="Griggs A."/>
            <person name="Gujja S."/>
            <person name="Hansen M."/>
            <person name="Howarth C."/>
            <person name="Imamovic A."/>
            <person name="Ireland A."/>
            <person name="Larimer J."/>
            <person name="McCowan C."/>
            <person name="Murphy C."/>
            <person name="Pearson M."/>
            <person name="Poon T.W."/>
            <person name="Priest M."/>
            <person name="Roberts A."/>
            <person name="Saif S."/>
            <person name="Shea T."/>
            <person name="Sisk P."/>
            <person name="Sykes S."/>
            <person name="Wortman J."/>
            <person name="Nusbaum C."/>
            <person name="Birren B."/>
        </authorList>
    </citation>
    <scope>NUCLEOTIDE SEQUENCE [LARGE SCALE GENOMIC DNA]</scope>
    <source>
        <strain evidence="3">ATCC 38817</strain>
    </source>
</reference>
<dbReference type="GO" id="GO:0005524">
    <property type="term" value="F:ATP binding"/>
    <property type="evidence" value="ECO:0007669"/>
    <property type="project" value="InterPro"/>
</dbReference>
<feature type="region of interest" description="Disordered" evidence="1">
    <location>
        <begin position="902"/>
        <end position="937"/>
    </location>
</feature>
<dbReference type="AlphaFoldDB" id="A0A058Z9K7"/>
<dbReference type="SMART" id="SM00382">
    <property type="entry name" value="AAA"/>
    <property type="match status" value="1"/>
</dbReference>
<dbReference type="OrthoDB" id="2195431at2759"/>
<dbReference type="STRING" id="691883.A0A058Z9K7"/>
<dbReference type="GO" id="GO:0016887">
    <property type="term" value="F:ATP hydrolysis activity"/>
    <property type="evidence" value="ECO:0007669"/>
    <property type="project" value="InterPro"/>
</dbReference>
<feature type="compositionally biased region" description="Low complexity" evidence="1">
    <location>
        <begin position="384"/>
        <end position="395"/>
    </location>
</feature>
<dbReference type="PANTHER" id="PTHR23389:SF3">
    <property type="entry name" value="CHROMOSOME TRANSMISSION FIDELITY PROTEIN 18 HOMOLOG"/>
    <property type="match status" value="1"/>
</dbReference>
<feature type="region of interest" description="Disordered" evidence="1">
    <location>
        <begin position="1019"/>
        <end position="1045"/>
    </location>
</feature>
<dbReference type="PANTHER" id="PTHR23389">
    <property type="entry name" value="CHROMOSOME TRANSMISSION FIDELITY FACTOR 18"/>
    <property type="match status" value="1"/>
</dbReference>
<feature type="domain" description="AAA+ ATPase" evidence="2">
    <location>
        <begin position="414"/>
        <end position="576"/>
    </location>
</feature>
<evidence type="ECO:0000313" key="3">
    <source>
        <dbReference type="EMBL" id="KCV70598.1"/>
    </source>
</evidence>
<dbReference type="Gene3D" id="1.10.8.60">
    <property type="match status" value="1"/>
</dbReference>
<feature type="region of interest" description="Disordered" evidence="1">
    <location>
        <begin position="1"/>
        <end position="44"/>
    </location>
</feature>
<dbReference type="eggNOG" id="KOG1969">
    <property type="taxonomic scope" value="Eukaryota"/>
</dbReference>
<dbReference type="EMBL" id="KB932204">
    <property type="protein sequence ID" value="KCV70598.1"/>
    <property type="molecule type" value="Genomic_DNA"/>
</dbReference>
<dbReference type="GeneID" id="20527681"/>
<dbReference type="CDD" id="cd00009">
    <property type="entry name" value="AAA"/>
    <property type="match status" value="1"/>
</dbReference>
<dbReference type="Pfam" id="PF00004">
    <property type="entry name" value="AAA"/>
    <property type="match status" value="1"/>
</dbReference>
<protein>
    <recommendedName>
        <fullName evidence="2">AAA+ ATPase domain-containing protein</fullName>
    </recommendedName>
</protein>
<feature type="compositionally biased region" description="Low complexity" evidence="1">
    <location>
        <begin position="1032"/>
        <end position="1045"/>
    </location>
</feature>
<evidence type="ECO:0000256" key="1">
    <source>
        <dbReference type="SAM" id="MobiDB-lite"/>
    </source>
</evidence>
<accession>A0A058Z9K7</accession>
<proteinExistence type="predicted"/>
<keyword evidence="4" id="KW-1185">Reference proteome</keyword>
<dbReference type="GO" id="GO:0005634">
    <property type="term" value="C:nucleus"/>
    <property type="evidence" value="ECO:0007669"/>
    <property type="project" value="TreeGrafter"/>
</dbReference>
<gene>
    <name evidence="3" type="ORF">H696_02956</name>
</gene>
<dbReference type="GO" id="GO:0003677">
    <property type="term" value="F:DNA binding"/>
    <property type="evidence" value="ECO:0007669"/>
    <property type="project" value="TreeGrafter"/>
</dbReference>